<keyword evidence="6" id="KW-0812">Transmembrane</keyword>
<dbReference type="InterPro" id="IPR050640">
    <property type="entry name" value="Bact_2-comp_sensor_kinase"/>
</dbReference>
<reference evidence="8" key="1">
    <citation type="submission" date="2016-04" db="EMBL/GenBank/DDBJ databases">
        <authorList>
            <person name="Evans L.H."/>
            <person name="Alamgir A."/>
            <person name="Owens N."/>
            <person name="Weber N.D."/>
            <person name="Virtaneva K."/>
            <person name="Barbian K."/>
            <person name="Babar A."/>
            <person name="Rosenke K."/>
        </authorList>
    </citation>
    <scope>NUCLEOTIDE SEQUENCE</scope>
    <source>
        <strain evidence="8">86</strain>
    </source>
</reference>
<dbReference type="InterPro" id="IPR003660">
    <property type="entry name" value="HAMP_dom"/>
</dbReference>
<evidence type="ECO:0000259" key="7">
    <source>
        <dbReference type="PROSITE" id="PS50885"/>
    </source>
</evidence>
<proteinExistence type="predicted"/>
<evidence type="ECO:0000256" key="2">
    <source>
        <dbReference type="ARBA" id="ARBA00022553"/>
    </source>
</evidence>
<organism evidence="8">
    <name type="scientific">uncultured Eubacteriales bacterium</name>
    <dbReference type="NCBI Taxonomy" id="172733"/>
    <lineage>
        <taxon>Bacteria</taxon>
        <taxon>Bacillati</taxon>
        <taxon>Bacillota</taxon>
        <taxon>Clostridia</taxon>
        <taxon>Eubacteriales</taxon>
        <taxon>environmental samples</taxon>
    </lineage>
</organism>
<evidence type="ECO:0000256" key="3">
    <source>
        <dbReference type="ARBA" id="ARBA00022679"/>
    </source>
</evidence>
<keyword evidence="2" id="KW-0597">Phosphoprotein</keyword>
<name>A0A212KGC2_9FIRM</name>
<dbReference type="SUPFAM" id="SSF158472">
    <property type="entry name" value="HAMP domain-like"/>
    <property type="match status" value="1"/>
</dbReference>
<dbReference type="PANTHER" id="PTHR34220:SF7">
    <property type="entry name" value="SENSOR HISTIDINE KINASE YPDA"/>
    <property type="match status" value="1"/>
</dbReference>
<feature type="domain" description="HAMP" evidence="7">
    <location>
        <begin position="300"/>
        <end position="352"/>
    </location>
</feature>
<evidence type="ECO:0000256" key="1">
    <source>
        <dbReference type="ARBA" id="ARBA00004370"/>
    </source>
</evidence>
<comment type="subcellular location">
    <subcellularLocation>
        <location evidence="1">Membrane</location>
    </subcellularLocation>
</comment>
<evidence type="ECO:0000256" key="4">
    <source>
        <dbReference type="ARBA" id="ARBA00022777"/>
    </source>
</evidence>
<keyword evidence="5" id="KW-0175">Coiled coil</keyword>
<sequence length="571" mass="64244">MRKLLSRSFRGRLFGAFLVVSLIPLLICSMMLLQIFRLRLTDTARSETKDHLSNVLHTMDTLYDGFFSVDTALQGNPLVAEALLGNDGEDTQVYSQLFSATEGLRSYAQFDLYDLKGNWRYSTQSVSVQRQLPTNWGVLQRAAQEKTLTFVKSDDITATDEPLLQGAVLLTGTESDPVGYLVISMYHANLRQLLEGTYGTQNNLILLSRYWRPIYCAQPSLAVSIAPELRARLLAGESLDGVSGDFLYSVEYHQPTGMYLVLRRPQVFTQDTMGLLYTVSLSSALVCIAVSVLMSLKLSQQMFRPIERLHTAIEEVGHNNLDVYVAPTQDDELGELARRFNGMVVALKHNQEELVENQRELNKAQIRMLQAQLNPHFLCNTLDTMKWISKINQMPQVALMSTSLADILRFCISPDEFVPLRREVETLERYIEIQKIRLSSSFSFEVELPMELEDCLVPKMVLQPIVENAILHGLEGMEQGKIRVEAKRAETGLLQIVVADNGCGIPQEMTGPYSGQSREKARGHLGLYNVDTILLKHYGEGFGLFLENRSDETGAMVTATLPIRNEEDNVC</sequence>
<keyword evidence="3" id="KW-0808">Transferase</keyword>
<dbReference type="Gene3D" id="3.30.565.10">
    <property type="entry name" value="Histidine kinase-like ATPase, C-terminal domain"/>
    <property type="match status" value="1"/>
</dbReference>
<evidence type="ECO:0000256" key="6">
    <source>
        <dbReference type="SAM" id="Phobius"/>
    </source>
</evidence>
<dbReference type="PANTHER" id="PTHR34220">
    <property type="entry name" value="SENSOR HISTIDINE KINASE YPDA"/>
    <property type="match status" value="1"/>
</dbReference>
<dbReference type="Gene3D" id="6.10.340.10">
    <property type="match status" value="1"/>
</dbReference>
<dbReference type="AlphaFoldDB" id="A0A212KGC2"/>
<dbReference type="Pfam" id="PF06580">
    <property type="entry name" value="His_kinase"/>
    <property type="match status" value="1"/>
</dbReference>
<evidence type="ECO:0000313" key="8">
    <source>
        <dbReference type="EMBL" id="SBW10699.1"/>
    </source>
</evidence>
<dbReference type="InterPro" id="IPR036890">
    <property type="entry name" value="HATPase_C_sf"/>
</dbReference>
<feature type="transmembrane region" description="Helical" evidence="6">
    <location>
        <begin position="12"/>
        <end position="36"/>
    </location>
</feature>
<accession>A0A212KGC2</accession>
<feature type="coiled-coil region" evidence="5">
    <location>
        <begin position="347"/>
        <end position="374"/>
    </location>
</feature>
<dbReference type="GO" id="GO:0016020">
    <property type="term" value="C:membrane"/>
    <property type="evidence" value="ECO:0007669"/>
    <property type="project" value="UniProtKB-SubCell"/>
</dbReference>
<dbReference type="SUPFAM" id="SSF55874">
    <property type="entry name" value="ATPase domain of HSP90 chaperone/DNA topoisomerase II/histidine kinase"/>
    <property type="match status" value="1"/>
</dbReference>
<dbReference type="SMART" id="SM00387">
    <property type="entry name" value="HATPase_c"/>
    <property type="match status" value="1"/>
</dbReference>
<dbReference type="CDD" id="cd06225">
    <property type="entry name" value="HAMP"/>
    <property type="match status" value="1"/>
</dbReference>
<keyword evidence="4 8" id="KW-0418">Kinase</keyword>
<protein>
    <submittedName>
        <fullName evidence="8">Putative two-component sensor kinase YesM</fullName>
    </submittedName>
</protein>
<dbReference type="PROSITE" id="PS50885">
    <property type="entry name" value="HAMP"/>
    <property type="match status" value="1"/>
</dbReference>
<keyword evidence="6" id="KW-1133">Transmembrane helix</keyword>
<gene>
    <name evidence="8" type="ORF">KL86CLO1_13001</name>
</gene>
<dbReference type="Pfam" id="PF00672">
    <property type="entry name" value="HAMP"/>
    <property type="match status" value="1"/>
</dbReference>
<dbReference type="SMART" id="SM00304">
    <property type="entry name" value="HAMP"/>
    <property type="match status" value="1"/>
</dbReference>
<dbReference type="EMBL" id="FLUN01000001">
    <property type="protein sequence ID" value="SBW10699.1"/>
    <property type="molecule type" value="Genomic_DNA"/>
</dbReference>
<dbReference type="InterPro" id="IPR003594">
    <property type="entry name" value="HATPase_dom"/>
</dbReference>
<dbReference type="GO" id="GO:0000155">
    <property type="term" value="F:phosphorelay sensor kinase activity"/>
    <property type="evidence" value="ECO:0007669"/>
    <property type="project" value="InterPro"/>
</dbReference>
<evidence type="ECO:0000256" key="5">
    <source>
        <dbReference type="SAM" id="Coils"/>
    </source>
</evidence>
<dbReference type="Pfam" id="PF02518">
    <property type="entry name" value="HATPase_c"/>
    <property type="match status" value="1"/>
</dbReference>
<keyword evidence="6" id="KW-0472">Membrane</keyword>
<dbReference type="InterPro" id="IPR010559">
    <property type="entry name" value="Sig_transdc_His_kin_internal"/>
</dbReference>